<organism evidence="1 2">
    <name type="scientific">Armillaria tabescens</name>
    <name type="common">Ringless honey mushroom</name>
    <name type="synonym">Agaricus tabescens</name>
    <dbReference type="NCBI Taxonomy" id="1929756"/>
    <lineage>
        <taxon>Eukaryota</taxon>
        <taxon>Fungi</taxon>
        <taxon>Dikarya</taxon>
        <taxon>Basidiomycota</taxon>
        <taxon>Agaricomycotina</taxon>
        <taxon>Agaricomycetes</taxon>
        <taxon>Agaricomycetidae</taxon>
        <taxon>Agaricales</taxon>
        <taxon>Marasmiineae</taxon>
        <taxon>Physalacriaceae</taxon>
        <taxon>Desarmillaria</taxon>
    </lineage>
</organism>
<accession>A0AA39TT54</accession>
<dbReference type="Proteomes" id="UP001175211">
    <property type="component" value="Unassembled WGS sequence"/>
</dbReference>
<keyword evidence="2" id="KW-1185">Reference proteome</keyword>
<comment type="caution">
    <text evidence="1">The sequence shown here is derived from an EMBL/GenBank/DDBJ whole genome shotgun (WGS) entry which is preliminary data.</text>
</comment>
<name>A0AA39TT54_ARMTA</name>
<dbReference type="GeneID" id="85352893"/>
<sequence>MVARHINKAFSQATACTGMLGVGAGRAADIYHYPDEDFPPVRLETNEDRISGNDAAFFKRHWVKNIDMLRGLRSGLDTGCTDANGLHRGMRNTDYKVSSRYPTSGQ</sequence>
<dbReference type="AlphaFoldDB" id="A0AA39TT54"/>
<protein>
    <submittedName>
        <fullName evidence="1">Uncharacterized protein</fullName>
    </submittedName>
</protein>
<evidence type="ECO:0000313" key="2">
    <source>
        <dbReference type="Proteomes" id="UP001175211"/>
    </source>
</evidence>
<reference evidence="1" key="1">
    <citation type="submission" date="2023-06" db="EMBL/GenBank/DDBJ databases">
        <authorList>
            <consortium name="Lawrence Berkeley National Laboratory"/>
            <person name="Ahrendt S."/>
            <person name="Sahu N."/>
            <person name="Indic B."/>
            <person name="Wong-Bajracharya J."/>
            <person name="Merenyi Z."/>
            <person name="Ke H.-M."/>
            <person name="Monk M."/>
            <person name="Kocsube S."/>
            <person name="Drula E."/>
            <person name="Lipzen A."/>
            <person name="Balint B."/>
            <person name="Henrissat B."/>
            <person name="Andreopoulos B."/>
            <person name="Martin F.M."/>
            <person name="Harder C.B."/>
            <person name="Rigling D."/>
            <person name="Ford K.L."/>
            <person name="Foster G.D."/>
            <person name="Pangilinan J."/>
            <person name="Papanicolaou A."/>
            <person name="Barry K."/>
            <person name="LaButti K."/>
            <person name="Viragh M."/>
            <person name="Koriabine M."/>
            <person name="Yan M."/>
            <person name="Riley R."/>
            <person name="Champramary S."/>
            <person name="Plett K.L."/>
            <person name="Tsai I.J."/>
            <person name="Slot J."/>
            <person name="Sipos G."/>
            <person name="Plett J."/>
            <person name="Nagy L.G."/>
            <person name="Grigoriev I.V."/>
        </authorList>
    </citation>
    <scope>NUCLEOTIDE SEQUENCE</scope>
    <source>
        <strain evidence="1">CCBAS 213</strain>
    </source>
</reference>
<proteinExistence type="predicted"/>
<evidence type="ECO:0000313" key="1">
    <source>
        <dbReference type="EMBL" id="KAK0462839.1"/>
    </source>
</evidence>
<gene>
    <name evidence="1" type="ORF">EV420DRAFT_1476630</name>
</gene>
<dbReference type="RefSeq" id="XP_060334305.1">
    <property type="nucleotide sequence ID" value="XM_060469345.1"/>
</dbReference>
<dbReference type="EMBL" id="JAUEPS010000008">
    <property type="protein sequence ID" value="KAK0462839.1"/>
    <property type="molecule type" value="Genomic_DNA"/>
</dbReference>